<evidence type="ECO:0000256" key="6">
    <source>
        <dbReference type="ARBA" id="ARBA00023008"/>
    </source>
</evidence>
<feature type="signal peptide" evidence="9">
    <location>
        <begin position="1"/>
        <end position="18"/>
    </location>
</feature>
<evidence type="ECO:0000313" key="11">
    <source>
        <dbReference type="EMBL" id="RDE90658.1"/>
    </source>
</evidence>
<accession>A0A369Z3W2</accession>
<organism evidence="11 12">
    <name type="scientific">Haemophilus parainfluenzae</name>
    <dbReference type="NCBI Taxonomy" id="729"/>
    <lineage>
        <taxon>Bacteria</taxon>
        <taxon>Pseudomonadati</taxon>
        <taxon>Pseudomonadota</taxon>
        <taxon>Gammaproteobacteria</taxon>
        <taxon>Pasteurellales</taxon>
        <taxon>Pasteurellaceae</taxon>
        <taxon>Haemophilus</taxon>
    </lineage>
</organism>
<dbReference type="GO" id="GO:0042597">
    <property type="term" value="C:periplasmic space"/>
    <property type="evidence" value="ECO:0007669"/>
    <property type="project" value="UniProtKB-SubCell"/>
</dbReference>
<comment type="caution">
    <text evidence="11">The sequence shown here is derived from an EMBL/GenBank/DDBJ whole genome shotgun (WGS) entry which is preliminary data.</text>
</comment>
<evidence type="ECO:0000256" key="1">
    <source>
        <dbReference type="ARBA" id="ARBA00004418"/>
    </source>
</evidence>
<dbReference type="InterPro" id="IPR000923">
    <property type="entry name" value="BlueCu_1"/>
</dbReference>
<evidence type="ECO:0000256" key="9">
    <source>
        <dbReference type="SAM" id="SignalP"/>
    </source>
</evidence>
<dbReference type="RefSeq" id="WP_049357412.1">
    <property type="nucleotide sequence ID" value="NZ_CP063110.1"/>
</dbReference>
<dbReference type="PRINTS" id="PR00155">
    <property type="entry name" value="AMICYANIN"/>
</dbReference>
<feature type="binding site" evidence="8">
    <location>
        <position position="94"/>
    </location>
    <ligand>
        <name>Cu cation</name>
        <dbReference type="ChEBI" id="CHEBI:23378"/>
    </ligand>
</feature>
<evidence type="ECO:0000256" key="5">
    <source>
        <dbReference type="ARBA" id="ARBA00022982"/>
    </source>
</evidence>
<evidence type="ECO:0000256" key="7">
    <source>
        <dbReference type="NCBIfam" id="TIGR02375"/>
    </source>
</evidence>
<dbReference type="Proteomes" id="UP000253910">
    <property type="component" value="Unassembled WGS sequence"/>
</dbReference>
<keyword evidence="3 8" id="KW-0479">Metal-binding</keyword>
<dbReference type="GO" id="GO:0009055">
    <property type="term" value="F:electron transfer activity"/>
    <property type="evidence" value="ECO:0007669"/>
    <property type="project" value="InterPro"/>
</dbReference>
<keyword evidence="6 8" id="KW-0186">Copper</keyword>
<sequence length="144" mass="16095">MKKIALAALLGLSFAAQAAHHDIKMLNSNSEGSMVFEPGYLKVQPGDTVTFRPENKSHFVHSKAIPEGAQKFQSEEDQELTITLDKEGVYVYTCPVHRSMNMNGVIQVGDNLPNKEQAEKVVKDLEKKSMTNKGRLEKYFAQVK</sequence>
<dbReference type="NCBIfam" id="TIGR02375">
    <property type="entry name" value="pseudoazurin"/>
    <property type="match status" value="1"/>
</dbReference>
<proteinExistence type="predicted"/>
<keyword evidence="5" id="KW-0249">Electron transport</keyword>
<gene>
    <name evidence="11" type="ORF">DPV87_06455</name>
</gene>
<evidence type="ECO:0000259" key="10">
    <source>
        <dbReference type="Pfam" id="PF00127"/>
    </source>
</evidence>
<dbReference type="GO" id="GO:0005507">
    <property type="term" value="F:copper ion binding"/>
    <property type="evidence" value="ECO:0007669"/>
    <property type="project" value="UniProtKB-UniRule"/>
</dbReference>
<dbReference type="AlphaFoldDB" id="A0A369Z3W2"/>
<dbReference type="InterPro" id="IPR008972">
    <property type="entry name" value="Cupredoxin"/>
</dbReference>
<keyword evidence="4" id="KW-0574">Periplasm</keyword>
<keyword evidence="2" id="KW-0813">Transport</keyword>
<dbReference type="SUPFAM" id="SSF49503">
    <property type="entry name" value="Cupredoxins"/>
    <property type="match status" value="1"/>
</dbReference>
<evidence type="ECO:0000256" key="4">
    <source>
        <dbReference type="ARBA" id="ARBA00022764"/>
    </source>
</evidence>
<evidence type="ECO:0000256" key="2">
    <source>
        <dbReference type="ARBA" id="ARBA00022448"/>
    </source>
</evidence>
<evidence type="ECO:0000256" key="8">
    <source>
        <dbReference type="PIRSR" id="PIRSR602386-1"/>
    </source>
</evidence>
<feature type="chain" id="PRO_5016787577" description="Pseudoazurin" evidence="9">
    <location>
        <begin position="19"/>
        <end position="144"/>
    </location>
</feature>
<comment type="subcellular location">
    <subcellularLocation>
        <location evidence="1">Periplasm</location>
    </subcellularLocation>
</comment>
<dbReference type="InterPro" id="IPR012745">
    <property type="entry name" value="Pseudoazurin"/>
</dbReference>
<feature type="binding site" evidence="8">
    <location>
        <position position="58"/>
    </location>
    <ligand>
        <name>Cu cation</name>
        <dbReference type="ChEBI" id="CHEBI:23378"/>
    </ligand>
</feature>
<feature type="binding site" evidence="8">
    <location>
        <position position="97"/>
    </location>
    <ligand>
        <name>Cu cation</name>
        <dbReference type="ChEBI" id="CHEBI:23378"/>
    </ligand>
</feature>
<dbReference type="OrthoDB" id="9757546at2"/>
<evidence type="ECO:0000256" key="3">
    <source>
        <dbReference type="ARBA" id="ARBA00022723"/>
    </source>
</evidence>
<evidence type="ECO:0000313" key="12">
    <source>
        <dbReference type="Proteomes" id="UP000253910"/>
    </source>
</evidence>
<dbReference type="InterPro" id="IPR002386">
    <property type="entry name" value="Amicyanin/Pseudoazurin"/>
</dbReference>
<dbReference type="Pfam" id="PF00127">
    <property type="entry name" value="Copper-bind"/>
    <property type="match status" value="1"/>
</dbReference>
<dbReference type="EMBL" id="QEPW01000010">
    <property type="protein sequence ID" value="RDE90658.1"/>
    <property type="molecule type" value="Genomic_DNA"/>
</dbReference>
<feature type="domain" description="Blue (type 1) copper" evidence="10">
    <location>
        <begin position="24"/>
        <end position="108"/>
    </location>
</feature>
<name>A0A369Z3W2_HAEPA</name>
<reference evidence="11 12" key="1">
    <citation type="submission" date="2018-05" db="EMBL/GenBank/DDBJ databases">
        <title>Draft Genome Sequences for a Diverse set of 7 Haemophilus Species.</title>
        <authorList>
            <person name="Nichols M."/>
            <person name="Topaz N."/>
            <person name="Wang X."/>
            <person name="Wang X."/>
            <person name="Boxrud D."/>
        </authorList>
    </citation>
    <scope>NUCLEOTIDE SEQUENCE [LARGE SCALE GENOMIC DNA]</scope>
    <source>
        <strain evidence="11 12">C2008001710</strain>
    </source>
</reference>
<keyword evidence="9" id="KW-0732">Signal</keyword>
<feature type="binding site" evidence="8">
    <location>
        <position position="102"/>
    </location>
    <ligand>
        <name>Cu cation</name>
        <dbReference type="ChEBI" id="CHEBI:23378"/>
    </ligand>
</feature>
<comment type="cofactor">
    <cofactor evidence="8">
        <name>Cu cation</name>
        <dbReference type="ChEBI" id="CHEBI:23378"/>
    </cofactor>
    <text evidence="8">Binds 1 copper ion per subunit.</text>
</comment>
<dbReference type="Gene3D" id="2.60.40.420">
    <property type="entry name" value="Cupredoxins - blue copper proteins"/>
    <property type="match status" value="1"/>
</dbReference>
<protein>
    <recommendedName>
        <fullName evidence="7">Pseudoazurin</fullName>
    </recommendedName>
</protein>